<dbReference type="EMBL" id="JACZZA010000018">
    <property type="protein sequence ID" value="MBE1162895.1"/>
    <property type="molecule type" value="Genomic_DNA"/>
</dbReference>
<feature type="region of interest" description="Disordered" evidence="4">
    <location>
        <begin position="96"/>
        <end position="120"/>
    </location>
</feature>
<dbReference type="PRINTS" id="PR00778">
    <property type="entry name" value="HTHARSR"/>
</dbReference>
<keyword evidence="2" id="KW-0238">DNA-binding</keyword>
<dbReference type="InterPro" id="IPR001845">
    <property type="entry name" value="HTH_ArsR_DNA-bd_dom"/>
</dbReference>
<dbReference type="PANTHER" id="PTHR43132:SF2">
    <property type="entry name" value="ARSENICAL RESISTANCE OPERON REPRESSOR ARSR-RELATED"/>
    <property type="match status" value="1"/>
</dbReference>
<evidence type="ECO:0000256" key="4">
    <source>
        <dbReference type="SAM" id="MobiDB-lite"/>
    </source>
</evidence>
<proteinExistence type="predicted"/>
<dbReference type="PROSITE" id="PS50987">
    <property type="entry name" value="HTH_ARSR_2"/>
    <property type="match status" value="1"/>
</dbReference>
<dbReference type="PANTHER" id="PTHR43132">
    <property type="entry name" value="ARSENICAL RESISTANCE OPERON REPRESSOR ARSR-RELATED"/>
    <property type="match status" value="1"/>
</dbReference>
<gene>
    <name evidence="6" type="ORF">IGX34_21130</name>
</gene>
<evidence type="ECO:0000256" key="1">
    <source>
        <dbReference type="ARBA" id="ARBA00023015"/>
    </source>
</evidence>
<reference evidence="6 7" key="1">
    <citation type="submission" date="2020-09" db="EMBL/GenBank/DDBJ databases">
        <title>Dyella sp. 7MK23 isolated from forest soil.</title>
        <authorList>
            <person name="Fu J."/>
        </authorList>
    </citation>
    <scope>NUCLEOTIDE SEQUENCE [LARGE SCALE GENOMIC DNA]</scope>
    <source>
        <strain evidence="6 7">7MK23</strain>
    </source>
</reference>
<keyword evidence="7" id="KW-1185">Reference proteome</keyword>
<protein>
    <submittedName>
        <fullName evidence="6">Helix-turn-helix transcriptional regulator</fullName>
    </submittedName>
</protein>
<dbReference type="InterPro" id="IPR036390">
    <property type="entry name" value="WH_DNA-bd_sf"/>
</dbReference>
<dbReference type="CDD" id="cd00090">
    <property type="entry name" value="HTH_ARSR"/>
    <property type="match status" value="1"/>
</dbReference>
<name>A0ABR9GFR5_9GAMM</name>
<keyword evidence="1" id="KW-0805">Transcription regulation</keyword>
<dbReference type="InterPro" id="IPR036388">
    <property type="entry name" value="WH-like_DNA-bd_sf"/>
</dbReference>
<dbReference type="Proteomes" id="UP000651010">
    <property type="component" value="Unassembled WGS sequence"/>
</dbReference>
<organism evidence="6 7">
    <name type="scientific">Dyella acidiphila</name>
    <dbReference type="NCBI Taxonomy" id="2775866"/>
    <lineage>
        <taxon>Bacteria</taxon>
        <taxon>Pseudomonadati</taxon>
        <taxon>Pseudomonadota</taxon>
        <taxon>Gammaproteobacteria</taxon>
        <taxon>Lysobacterales</taxon>
        <taxon>Rhodanobacteraceae</taxon>
        <taxon>Dyella</taxon>
    </lineage>
</organism>
<sequence>MQTAQTIKMLSALAQESRLAIFRLLVEQGPEGLPVGTIGEQLGIPNATLSFHLKELLNAGLVTSRQSGRFIYYAPVIDAMNDLVGYLTENCCQGQSCARPASRTSKSRAPIAPRTRRRVP</sequence>
<dbReference type="Gene3D" id="1.10.10.10">
    <property type="entry name" value="Winged helix-like DNA-binding domain superfamily/Winged helix DNA-binding domain"/>
    <property type="match status" value="1"/>
</dbReference>
<evidence type="ECO:0000259" key="5">
    <source>
        <dbReference type="PROSITE" id="PS50987"/>
    </source>
</evidence>
<evidence type="ECO:0000256" key="2">
    <source>
        <dbReference type="ARBA" id="ARBA00023125"/>
    </source>
</evidence>
<feature type="domain" description="HTH arsR-type" evidence="5">
    <location>
        <begin position="1"/>
        <end position="95"/>
    </location>
</feature>
<dbReference type="InterPro" id="IPR051011">
    <property type="entry name" value="Metal_resp_trans_reg"/>
</dbReference>
<evidence type="ECO:0000313" key="7">
    <source>
        <dbReference type="Proteomes" id="UP000651010"/>
    </source>
</evidence>
<dbReference type="SMART" id="SM00418">
    <property type="entry name" value="HTH_ARSR"/>
    <property type="match status" value="1"/>
</dbReference>
<dbReference type="Pfam" id="PF12840">
    <property type="entry name" value="HTH_20"/>
    <property type="match status" value="1"/>
</dbReference>
<evidence type="ECO:0000256" key="3">
    <source>
        <dbReference type="ARBA" id="ARBA00023163"/>
    </source>
</evidence>
<dbReference type="NCBIfam" id="NF033788">
    <property type="entry name" value="HTH_metalloreg"/>
    <property type="match status" value="1"/>
</dbReference>
<accession>A0ABR9GFR5</accession>
<dbReference type="SUPFAM" id="SSF46785">
    <property type="entry name" value="Winged helix' DNA-binding domain"/>
    <property type="match status" value="1"/>
</dbReference>
<dbReference type="InterPro" id="IPR011991">
    <property type="entry name" value="ArsR-like_HTH"/>
</dbReference>
<keyword evidence="3" id="KW-0804">Transcription</keyword>
<evidence type="ECO:0000313" key="6">
    <source>
        <dbReference type="EMBL" id="MBE1162895.1"/>
    </source>
</evidence>
<dbReference type="RefSeq" id="WP_192557739.1">
    <property type="nucleotide sequence ID" value="NZ_JACZZA010000018.1"/>
</dbReference>
<comment type="caution">
    <text evidence="6">The sequence shown here is derived from an EMBL/GenBank/DDBJ whole genome shotgun (WGS) entry which is preliminary data.</text>
</comment>